<gene>
    <name evidence="1" type="ORF">LX15_003132</name>
</gene>
<dbReference type="RefSeq" id="WP_253670320.1">
    <property type="nucleotide sequence ID" value="NZ_JAMTCP010000016.1"/>
</dbReference>
<protein>
    <submittedName>
        <fullName evidence="1">Uncharacterized protein</fullName>
    </submittedName>
</protein>
<dbReference type="EMBL" id="JAMTCP010000016">
    <property type="protein sequence ID" value="MCP2259431.1"/>
    <property type="molecule type" value="Genomic_DNA"/>
</dbReference>
<organism evidence="1 2">
    <name type="scientific">Streptoalloteichus tenebrarius (strain ATCC 17920 / DSM 40477 / JCM 4838 / CBS 697.72 / NBRC 16177 / NCIMB 11028 / NRRL B-12390 / A12253. 1 / ISP 5477)</name>
    <name type="common">Streptomyces tenebrarius</name>
    <dbReference type="NCBI Taxonomy" id="1933"/>
    <lineage>
        <taxon>Bacteria</taxon>
        <taxon>Bacillati</taxon>
        <taxon>Actinomycetota</taxon>
        <taxon>Actinomycetes</taxon>
        <taxon>Pseudonocardiales</taxon>
        <taxon>Pseudonocardiaceae</taxon>
        <taxon>Streptoalloteichus</taxon>
    </lineage>
</organism>
<proteinExistence type="predicted"/>
<dbReference type="Proteomes" id="UP001205311">
    <property type="component" value="Unassembled WGS sequence"/>
</dbReference>
<comment type="caution">
    <text evidence="1">The sequence shown here is derived from an EMBL/GenBank/DDBJ whole genome shotgun (WGS) entry which is preliminary data.</text>
</comment>
<accession>A0ABT1HVB1</accession>
<evidence type="ECO:0000313" key="2">
    <source>
        <dbReference type="Proteomes" id="UP001205311"/>
    </source>
</evidence>
<name>A0ABT1HVB1_STRSD</name>
<reference evidence="1 2" key="1">
    <citation type="submission" date="2022-06" db="EMBL/GenBank/DDBJ databases">
        <title>Genomic Encyclopedia of Archaeal and Bacterial Type Strains, Phase II (KMG-II): from individual species to whole genera.</title>
        <authorList>
            <person name="Goeker M."/>
        </authorList>
    </citation>
    <scope>NUCLEOTIDE SEQUENCE [LARGE SCALE GENOMIC DNA]</scope>
    <source>
        <strain evidence="1 2">DSM 40477</strain>
    </source>
</reference>
<evidence type="ECO:0000313" key="1">
    <source>
        <dbReference type="EMBL" id="MCP2259431.1"/>
    </source>
</evidence>
<sequence length="157" mass="17235">MEQWNAQRSQHVRDDGTTSKSFCRRAVTIMSTIADLLPYPGQHPGEPPTAMLARWADNATRDARMYELRGEQDLARLAYLRALIYVSAAEEVDLAGADRVVGSHRTLAAGLAHDLNELERAGVPIETLAMPYIIGCAHQAVAAGLSGEPCEYIKKWS</sequence>
<keyword evidence="2" id="KW-1185">Reference proteome</keyword>